<dbReference type="GO" id="GO:0008168">
    <property type="term" value="F:methyltransferase activity"/>
    <property type="evidence" value="ECO:0007669"/>
    <property type="project" value="UniProtKB-KW"/>
</dbReference>
<dbReference type="PIRSF" id="PIRSF017393">
    <property type="entry name" value="MTase_SAV2177"/>
    <property type="match status" value="1"/>
</dbReference>
<gene>
    <name evidence="2" type="ORF">GCM10009802_17030</name>
</gene>
<dbReference type="EMBL" id="BAAAPF010000032">
    <property type="protein sequence ID" value="GAA2116510.1"/>
    <property type="molecule type" value="Genomic_DNA"/>
</dbReference>
<evidence type="ECO:0000313" key="2">
    <source>
        <dbReference type="EMBL" id="GAA2116510.1"/>
    </source>
</evidence>
<keyword evidence="3" id="KW-1185">Reference proteome</keyword>
<evidence type="ECO:0000313" key="3">
    <source>
        <dbReference type="Proteomes" id="UP001500443"/>
    </source>
</evidence>
<proteinExistence type="predicted"/>
<sequence>MVTHTHSDAWRVTAMHERSPNDDLDPHSRVDSTVPHSARVWNYWLGGKDNYAVDRKAGDDMLAMAPALVRSAREDRLFLSRSVRLLAGELGIRQFLDIGTGLPTADNTHEAAQRAAPDARVVYVDNDPLVLAHARALLASTPEGATAYIEADVHDPREILRSAAHTLDFTRPVAVTMLGIVNHMPDIEVARAVIRRLMDAVPPGSYLVVSHPTTEVDTEAMHQVAEHWNGRGSSPLVIRSAAEVETLFAGLELLEPGVVSCPRWRPAPEEAPQVGTRADVAHYCGVARKH</sequence>
<dbReference type="Pfam" id="PF04672">
    <property type="entry name" value="Methyltransf_19"/>
    <property type="match status" value="1"/>
</dbReference>
<evidence type="ECO:0000256" key="1">
    <source>
        <dbReference type="SAM" id="MobiDB-lite"/>
    </source>
</evidence>
<reference evidence="3" key="1">
    <citation type="journal article" date="2019" name="Int. J. Syst. Evol. Microbiol.">
        <title>The Global Catalogue of Microorganisms (GCM) 10K type strain sequencing project: providing services to taxonomists for standard genome sequencing and annotation.</title>
        <authorList>
            <consortium name="The Broad Institute Genomics Platform"/>
            <consortium name="The Broad Institute Genome Sequencing Center for Infectious Disease"/>
            <person name="Wu L."/>
            <person name="Ma J."/>
        </authorList>
    </citation>
    <scope>NUCLEOTIDE SEQUENCE [LARGE SCALE GENOMIC DNA]</scope>
    <source>
        <strain evidence="3">JCM 15481</strain>
    </source>
</reference>
<dbReference type="Proteomes" id="UP001500443">
    <property type="component" value="Unassembled WGS sequence"/>
</dbReference>
<name>A0ABP5JDJ2_9ACTN</name>
<feature type="compositionally biased region" description="Basic and acidic residues" evidence="1">
    <location>
        <begin position="1"/>
        <end position="30"/>
    </location>
</feature>
<dbReference type="InterPro" id="IPR006764">
    <property type="entry name" value="SAM_dep_MeTrfase_SAV2177_type"/>
</dbReference>
<dbReference type="GO" id="GO:0032259">
    <property type="term" value="P:methylation"/>
    <property type="evidence" value="ECO:0007669"/>
    <property type="project" value="UniProtKB-KW"/>
</dbReference>
<organism evidence="2 3">
    <name type="scientific">Streptomyces synnematoformans</name>
    <dbReference type="NCBI Taxonomy" id="415721"/>
    <lineage>
        <taxon>Bacteria</taxon>
        <taxon>Bacillati</taxon>
        <taxon>Actinomycetota</taxon>
        <taxon>Actinomycetes</taxon>
        <taxon>Kitasatosporales</taxon>
        <taxon>Streptomycetaceae</taxon>
        <taxon>Streptomyces</taxon>
    </lineage>
</organism>
<keyword evidence="2" id="KW-0808">Transferase</keyword>
<accession>A0ABP5JDJ2</accession>
<keyword evidence="2" id="KW-0489">Methyltransferase</keyword>
<feature type="region of interest" description="Disordered" evidence="1">
    <location>
        <begin position="1"/>
        <end position="32"/>
    </location>
</feature>
<protein>
    <submittedName>
        <fullName evidence="2">SAM-dependent methyltransferase</fullName>
    </submittedName>
</protein>
<comment type="caution">
    <text evidence="2">The sequence shown here is derived from an EMBL/GenBank/DDBJ whole genome shotgun (WGS) entry which is preliminary data.</text>
</comment>
<dbReference type="InterPro" id="IPR029063">
    <property type="entry name" value="SAM-dependent_MTases_sf"/>
</dbReference>
<dbReference type="Gene3D" id="3.40.50.150">
    <property type="entry name" value="Vaccinia Virus protein VP39"/>
    <property type="match status" value="1"/>
</dbReference>
<dbReference type="SUPFAM" id="SSF53335">
    <property type="entry name" value="S-adenosyl-L-methionine-dependent methyltransferases"/>
    <property type="match status" value="1"/>
</dbReference>